<protein>
    <submittedName>
        <fullName evidence="4">Nitronate monooxygenase</fullName>
    </submittedName>
</protein>
<dbReference type="EMBL" id="JAHCLR010000001">
    <property type="protein sequence ID" value="MBS9532285.1"/>
    <property type="molecule type" value="Genomic_DNA"/>
</dbReference>
<evidence type="ECO:0000256" key="1">
    <source>
        <dbReference type="ARBA" id="ARBA00022630"/>
    </source>
</evidence>
<dbReference type="PANTHER" id="PTHR32332">
    <property type="entry name" value="2-NITROPROPANE DIOXYGENASE"/>
    <property type="match status" value="1"/>
</dbReference>
<dbReference type="InterPro" id="IPR004136">
    <property type="entry name" value="NMO"/>
</dbReference>
<dbReference type="InterPro" id="IPR013785">
    <property type="entry name" value="Aldolase_TIM"/>
</dbReference>
<keyword evidence="1" id="KW-0285">Flavoprotein</keyword>
<comment type="caution">
    <text evidence="4">The sequence shown here is derived from an EMBL/GenBank/DDBJ whole genome shotgun (WGS) entry which is preliminary data.</text>
</comment>
<evidence type="ECO:0000256" key="3">
    <source>
        <dbReference type="ARBA" id="ARBA00023002"/>
    </source>
</evidence>
<evidence type="ECO:0000313" key="5">
    <source>
        <dbReference type="Proteomes" id="UP001519535"/>
    </source>
</evidence>
<gene>
    <name evidence="4" type="ORF">KIH27_01625</name>
</gene>
<keyword evidence="4" id="KW-0503">Monooxygenase</keyword>
<keyword evidence="5" id="KW-1185">Reference proteome</keyword>
<proteinExistence type="predicted"/>
<accession>A0ABS5RDC9</accession>
<organism evidence="4 5">
    <name type="scientific">Mycolicibacter acidiphilus</name>
    <dbReference type="NCBI Taxonomy" id="2835306"/>
    <lineage>
        <taxon>Bacteria</taxon>
        <taxon>Bacillati</taxon>
        <taxon>Actinomycetota</taxon>
        <taxon>Actinomycetes</taxon>
        <taxon>Mycobacteriales</taxon>
        <taxon>Mycobacteriaceae</taxon>
        <taxon>Mycolicibacter</taxon>
    </lineage>
</organism>
<sequence length="320" mass="32116">MTFSEPITTGFTALLGITHPIVSAPMAGVAGGALAAAVSRAGGLGLIGGGYGDETWLRREFAVAGDATVGCGFITWALAERPALLDLALSHRPAAVMLSFGDPAPFASAVKSAGAQLICQVQDLCQADRALHVGADVLVAQGSEAGGHGCGPRSTMTLVPEIADLVGAAGLTTPVLAAGGIADGRGLAAALMLGAAGVLCGSRFYAATEALSTGPAREMVAGADGDSSCRTDVFDVARGHDWPPGHTMNALRNAFTDRWDGAEPDPAQMVAQYRAAVADEDYRVAAVIVGQAAGLIHGSAPAGQIVTEMARDAAGLLSGR</sequence>
<dbReference type="Pfam" id="PF03060">
    <property type="entry name" value="NMO"/>
    <property type="match status" value="2"/>
</dbReference>
<dbReference type="SUPFAM" id="SSF51412">
    <property type="entry name" value="Inosine monophosphate dehydrogenase (IMPDH)"/>
    <property type="match status" value="1"/>
</dbReference>
<dbReference type="Proteomes" id="UP001519535">
    <property type="component" value="Unassembled WGS sequence"/>
</dbReference>
<reference evidence="4 5" key="1">
    <citation type="submission" date="2021-05" db="EMBL/GenBank/DDBJ databases">
        <title>Mycobacterium acidophilum sp. nov., an extremely acid-tolerant member of the genus Mycobacterium.</title>
        <authorList>
            <person name="Xia J."/>
        </authorList>
    </citation>
    <scope>NUCLEOTIDE SEQUENCE [LARGE SCALE GENOMIC DNA]</scope>
    <source>
        <strain evidence="4 5">M1</strain>
    </source>
</reference>
<evidence type="ECO:0000256" key="2">
    <source>
        <dbReference type="ARBA" id="ARBA00022643"/>
    </source>
</evidence>
<dbReference type="PANTHER" id="PTHR32332:SF31">
    <property type="entry name" value="2-NITROPROPANE DIOXYGENASE FAMILY, PUTATIVE (AFU_ORTHOLOGUE AFUA_2G09850)-RELATED"/>
    <property type="match status" value="1"/>
</dbReference>
<dbReference type="RefSeq" id="WP_214091148.1">
    <property type="nucleotide sequence ID" value="NZ_JAHCLR010000001.1"/>
</dbReference>
<dbReference type="Gene3D" id="3.20.20.70">
    <property type="entry name" value="Aldolase class I"/>
    <property type="match status" value="1"/>
</dbReference>
<name>A0ABS5RDC9_9MYCO</name>
<evidence type="ECO:0000313" key="4">
    <source>
        <dbReference type="EMBL" id="MBS9532285.1"/>
    </source>
</evidence>
<keyword evidence="2" id="KW-0288">FMN</keyword>
<dbReference type="GO" id="GO:0004497">
    <property type="term" value="F:monooxygenase activity"/>
    <property type="evidence" value="ECO:0007669"/>
    <property type="project" value="UniProtKB-KW"/>
</dbReference>
<dbReference type="CDD" id="cd04730">
    <property type="entry name" value="NPD_like"/>
    <property type="match status" value="1"/>
</dbReference>
<keyword evidence="3" id="KW-0560">Oxidoreductase</keyword>